<dbReference type="Pfam" id="PF00561">
    <property type="entry name" value="Abhydrolase_1"/>
    <property type="match status" value="1"/>
</dbReference>
<gene>
    <name evidence="3" type="ORF">P2G67_10675</name>
</gene>
<keyword evidence="4" id="KW-1185">Reference proteome</keyword>
<dbReference type="PANTHER" id="PTHR43329">
    <property type="entry name" value="EPOXIDE HYDROLASE"/>
    <property type="match status" value="1"/>
</dbReference>
<dbReference type="GO" id="GO:0016787">
    <property type="term" value="F:hydrolase activity"/>
    <property type="evidence" value="ECO:0007669"/>
    <property type="project" value="UniProtKB-KW"/>
</dbReference>
<dbReference type="RefSeq" id="WP_275822876.1">
    <property type="nucleotide sequence ID" value="NZ_JARHUD010000006.1"/>
</dbReference>
<evidence type="ECO:0000259" key="2">
    <source>
        <dbReference type="Pfam" id="PF00561"/>
    </source>
</evidence>
<reference evidence="3 4" key="1">
    <citation type="submission" date="2023-03" db="EMBL/GenBank/DDBJ databases">
        <title>Fodinicurvata sp. CAU 1616 isolated from sea sendiment.</title>
        <authorList>
            <person name="Kim W."/>
        </authorList>
    </citation>
    <scope>NUCLEOTIDE SEQUENCE [LARGE SCALE GENOMIC DNA]</scope>
    <source>
        <strain evidence="3 4">CAU 1616</strain>
    </source>
</reference>
<organism evidence="3 4">
    <name type="scientific">Aquibaculum arenosum</name>
    <dbReference type="NCBI Taxonomy" id="3032591"/>
    <lineage>
        <taxon>Bacteria</taxon>
        <taxon>Pseudomonadati</taxon>
        <taxon>Pseudomonadota</taxon>
        <taxon>Alphaproteobacteria</taxon>
        <taxon>Rhodospirillales</taxon>
        <taxon>Rhodovibrionaceae</taxon>
        <taxon>Aquibaculum</taxon>
    </lineage>
</organism>
<dbReference type="InterPro" id="IPR000639">
    <property type="entry name" value="Epox_hydrolase-like"/>
</dbReference>
<dbReference type="InterPro" id="IPR029058">
    <property type="entry name" value="AB_hydrolase_fold"/>
</dbReference>
<comment type="caution">
    <text evidence="3">The sequence shown here is derived from an EMBL/GenBank/DDBJ whole genome shotgun (WGS) entry which is preliminary data.</text>
</comment>
<sequence>MLDAFEEHRIALDEAEIYLRCGGSGPPLLLLHGYPQTHVIWNRIAATLAERFTLVMPDLRGYGRSRGPAPDPAHRHYSKRAMAGDMVAVMERLGFETFGVAGHDRGARVGYRLCLDHPERVTRYASLDVIPTLEVWEAMDADGALATYHWPFLAVPAPVPERLIGSDPDFYLRHLLERWAADVTALDPAALEDCLTHFRDPAVIAATCEDYRAGATLDREHDRQDREAGRRITCPMLVLWGRDYLGHGGESPLAVWRRWAEHVEGKGFAGCGHFLPEEAPDRTADALRRFFGQ</sequence>
<dbReference type="EMBL" id="JARHUD010000006">
    <property type="protein sequence ID" value="MDF2096440.1"/>
    <property type="molecule type" value="Genomic_DNA"/>
</dbReference>
<evidence type="ECO:0000256" key="1">
    <source>
        <dbReference type="ARBA" id="ARBA00022801"/>
    </source>
</evidence>
<dbReference type="SUPFAM" id="SSF53474">
    <property type="entry name" value="alpha/beta-Hydrolases"/>
    <property type="match status" value="1"/>
</dbReference>
<dbReference type="Gene3D" id="3.40.50.1820">
    <property type="entry name" value="alpha/beta hydrolase"/>
    <property type="match status" value="1"/>
</dbReference>
<feature type="domain" description="AB hydrolase-1" evidence="2">
    <location>
        <begin position="26"/>
        <end position="280"/>
    </location>
</feature>
<proteinExistence type="predicted"/>
<keyword evidence="1 3" id="KW-0378">Hydrolase</keyword>
<dbReference type="Proteomes" id="UP001215503">
    <property type="component" value="Unassembled WGS sequence"/>
</dbReference>
<evidence type="ECO:0000313" key="4">
    <source>
        <dbReference type="Proteomes" id="UP001215503"/>
    </source>
</evidence>
<dbReference type="InterPro" id="IPR000073">
    <property type="entry name" value="AB_hydrolase_1"/>
</dbReference>
<accession>A0ABT5YNB6</accession>
<name>A0ABT5YNB6_9PROT</name>
<evidence type="ECO:0000313" key="3">
    <source>
        <dbReference type="EMBL" id="MDF2096440.1"/>
    </source>
</evidence>
<protein>
    <submittedName>
        <fullName evidence="3">Alpha/beta hydrolase</fullName>
    </submittedName>
</protein>
<dbReference type="PRINTS" id="PR00412">
    <property type="entry name" value="EPOXHYDRLASE"/>
</dbReference>